<feature type="coiled-coil region" evidence="1">
    <location>
        <begin position="142"/>
        <end position="169"/>
    </location>
</feature>
<evidence type="ECO:0000313" key="5">
    <source>
        <dbReference type="Proteomes" id="UP000282985"/>
    </source>
</evidence>
<organism evidence="4 5">
    <name type="scientific">Ancylomarina longa</name>
    <dbReference type="NCBI Taxonomy" id="2487017"/>
    <lineage>
        <taxon>Bacteria</taxon>
        <taxon>Pseudomonadati</taxon>
        <taxon>Bacteroidota</taxon>
        <taxon>Bacteroidia</taxon>
        <taxon>Marinilabiliales</taxon>
        <taxon>Marinifilaceae</taxon>
        <taxon>Ancylomarina</taxon>
    </lineage>
</organism>
<dbReference type="GO" id="GO:0016020">
    <property type="term" value="C:membrane"/>
    <property type="evidence" value="ECO:0007669"/>
    <property type="project" value="InterPro"/>
</dbReference>
<evidence type="ECO:0000256" key="2">
    <source>
        <dbReference type="SAM" id="Phobius"/>
    </source>
</evidence>
<dbReference type="GO" id="GO:0000155">
    <property type="term" value="F:phosphorelay sensor kinase activity"/>
    <property type="evidence" value="ECO:0007669"/>
    <property type="project" value="InterPro"/>
</dbReference>
<dbReference type="SUPFAM" id="SSF55874">
    <property type="entry name" value="ATPase domain of HSP90 chaperone/DNA topoisomerase II/histidine kinase"/>
    <property type="match status" value="1"/>
</dbReference>
<dbReference type="Proteomes" id="UP000282985">
    <property type="component" value="Unassembled WGS sequence"/>
</dbReference>
<keyword evidence="1" id="KW-0175">Coiled coil</keyword>
<dbReference type="InterPro" id="IPR036890">
    <property type="entry name" value="HATPase_C_sf"/>
</dbReference>
<dbReference type="PANTHER" id="PTHR34220">
    <property type="entry name" value="SENSOR HISTIDINE KINASE YPDA"/>
    <property type="match status" value="1"/>
</dbReference>
<evidence type="ECO:0000313" key="4">
    <source>
        <dbReference type="EMBL" id="RUT79871.1"/>
    </source>
</evidence>
<dbReference type="Pfam" id="PF06580">
    <property type="entry name" value="His_kinase"/>
    <property type="match status" value="1"/>
</dbReference>
<name>A0A434AZ22_9BACT</name>
<gene>
    <name evidence="4" type="ORF">DLK05_00505</name>
</gene>
<dbReference type="InterPro" id="IPR010559">
    <property type="entry name" value="Sig_transdc_His_kin_internal"/>
</dbReference>
<dbReference type="RefSeq" id="WP_127342010.1">
    <property type="nucleotide sequence ID" value="NZ_RJJX01000001.1"/>
</dbReference>
<feature type="transmembrane region" description="Helical" evidence="2">
    <location>
        <begin position="45"/>
        <end position="67"/>
    </location>
</feature>
<accession>A0A434AZ22</accession>
<comment type="caution">
    <text evidence="4">The sequence shown here is derived from an EMBL/GenBank/DDBJ whole genome shotgun (WGS) entry which is preliminary data.</text>
</comment>
<proteinExistence type="predicted"/>
<dbReference type="InterPro" id="IPR050640">
    <property type="entry name" value="Bact_2-comp_sensor_kinase"/>
</dbReference>
<keyword evidence="2" id="KW-0472">Membrane</keyword>
<keyword evidence="2" id="KW-1133">Transmembrane helix</keyword>
<evidence type="ECO:0000256" key="1">
    <source>
        <dbReference type="SAM" id="Coils"/>
    </source>
</evidence>
<dbReference type="OrthoDB" id="9809908at2"/>
<protein>
    <submittedName>
        <fullName evidence="4">GHKL domain-containing protein</fullName>
    </submittedName>
</protein>
<feature type="transmembrane region" description="Helical" evidence="2">
    <location>
        <begin position="15"/>
        <end position="33"/>
    </location>
</feature>
<dbReference type="Gene3D" id="3.30.565.10">
    <property type="entry name" value="Histidine kinase-like ATPase, C-terminal domain"/>
    <property type="match status" value="1"/>
</dbReference>
<feature type="transmembrane region" description="Helical" evidence="2">
    <location>
        <begin position="79"/>
        <end position="101"/>
    </location>
</feature>
<keyword evidence="2" id="KW-0812">Transmembrane</keyword>
<dbReference type="EMBL" id="RJJX01000001">
    <property type="protein sequence ID" value="RUT79871.1"/>
    <property type="molecule type" value="Genomic_DNA"/>
</dbReference>
<reference evidence="4 5" key="1">
    <citation type="submission" date="2018-11" db="EMBL/GenBank/DDBJ databases">
        <title>Parancylomarina longa gen. nov., sp. nov., isolated from sediments of southern Okinawa.</title>
        <authorList>
            <person name="Fu T."/>
        </authorList>
    </citation>
    <scope>NUCLEOTIDE SEQUENCE [LARGE SCALE GENOMIC DNA]</scope>
    <source>
        <strain evidence="4 5">T3-2 S1-C</strain>
    </source>
</reference>
<keyword evidence="5" id="KW-1185">Reference proteome</keyword>
<feature type="domain" description="Signal transduction histidine kinase internal region" evidence="3">
    <location>
        <begin position="161"/>
        <end position="238"/>
    </location>
</feature>
<dbReference type="AlphaFoldDB" id="A0A434AZ22"/>
<dbReference type="PANTHER" id="PTHR34220:SF7">
    <property type="entry name" value="SENSOR HISTIDINE KINASE YPDA"/>
    <property type="match status" value="1"/>
</dbReference>
<evidence type="ECO:0000259" key="3">
    <source>
        <dbReference type="Pfam" id="PF06580"/>
    </source>
</evidence>
<sequence length="351" mass="41499">MNFKEKLYNFFTIRWVQHLSFWSVFLLLELGRFIDMDPKRFANELFFEGIQIGAVILLVYFNLRVLIPKYWNTGNYLKYIFQIIKWEAITISILSIILYNFPEIEFRKFAMQSPWKMVIMNSFRTNIFILSSSLFHFVKEWIKLKDENLKFTEKAQEQLEAELNVLKAQVNPHFLFNTLNNIYSMSLYDSAKTPDMILKLSQLISYMLYECKDEEVSLEKEIQFIKNYIELESVRVEDVAQINLQIDGENQEYQIPPLLFIPLIENAFKHGINSVHDSSEINIQISISDSSINLDIENPYEQMKEVEAATNHKGLGIQNVKKRLELLYPKRHIFTTSIDNNLYKTHLSLSL</sequence>